<protein>
    <recommendedName>
        <fullName evidence="4">Polymer-forming cytoskeletal protein</fullName>
    </recommendedName>
</protein>
<dbReference type="PANTHER" id="PTHR35024:SF4">
    <property type="entry name" value="POLYMER-FORMING CYTOSKELETAL PROTEIN"/>
    <property type="match status" value="1"/>
</dbReference>
<comment type="similarity">
    <text evidence="1">Belongs to the bactofilin family.</text>
</comment>
<evidence type="ECO:0000313" key="3">
    <source>
        <dbReference type="Proteomes" id="UP000012081"/>
    </source>
</evidence>
<reference evidence="2 3" key="1">
    <citation type="submission" date="2013-03" db="EMBL/GenBank/DDBJ databases">
        <title>Assembly of a new bacterial strain Brevibacillus borstelensis AK1.</title>
        <authorList>
            <person name="Rajan I."/>
            <person name="PoliReddy D."/>
            <person name="Sugumar T."/>
            <person name="Rathinam K."/>
            <person name="Alqarawi S."/>
            <person name="Khalil A.B."/>
            <person name="Sivakumar N."/>
        </authorList>
    </citation>
    <scope>NUCLEOTIDE SEQUENCE [LARGE SCALE GENOMIC DNA]</scope>
    <source>
        <strain evidence="2 3">AK1</strain>
    </source>
</reference>
<accession>M8E5V7</accession>
<dbReference type="EMBL" id="APBN01000001">
    <property type="protein sequence ID" value="EMT54616.1"/>
    <property type="molecule type" value="Genomic_DNA"/>
</dbReference>
<gene>
    <name evidence="2" type="ORF">I532_03390</name>
</gene>
<dbReference type="PANTHER" id="PTHR35024">
    <property type="entry name" value="HYPOTHETICAL CYTOSOLIC PROTEIN"/>
    <property type="match status" value="1"/>
</dbReference>
<dbReference type="Pfam" id="PF04519">
    <property type="entry name" value="Bactofilin"/>
    <property type="match status" value="1"/>
</dbReference>
<name>M8E5V7_9BACL</name>
<evidence type="ECO:0000256" key="1">
    <source>
        <dbReference type="ARBA" id="ARBA00044755"/>
    </source>
</evidence>
<dbReference type="RefSeq" id="WP_003386408.1">
    <property type="nucleotide sequence ID" value="NZ_APBN01000001.1"/>
</dbReference>
<dbReference type="GeneID" id="89499002"/>
<dbReference type="STRING" id="1300222.I532_03390"/>
<dbReference type="PATRIC" id="fig|1300222.3.peg.719"/>
<dbReference type="InterPro" id="IPR007607">
    <property type="entry name" value="BacA/B"/>
</dbReference>
<proteinExistence type="inferred from homology"/>
<evidence type="ECO:0000313" key="2">
    <source>
        <dbReference type="EMBL" id="EMT54616.1"/>
    </source>
</evidence>
<dbReference type="AlphaFoldDB" id="M8E5V7"/>
<keyword evidence="3" id="KW-1185">Reference proteome</keyword>
<evidence type="ECO:0008006" key="4">
    <source>
        <dbReference type="Google" id="ProtNLM"/>
    </source>
</evidence>
<dbReference type="OrthoDB" id="1730007at2"/>
<dbReference type="Proteomes" id="UP000012081">
    <property type="component" value="Unassembled WGS sequence"/>
</dbReference>
<comment type="caution">
    <text evidence="2">The sequence shown here is derived from an EMBL/GenBank/DDBJ whole genome shotgun (WGS) entry which is preliminary data.</text>
</comment>
<organism evidence="2 3">
    <name type="scientific">Brevibacillus borstelensis AK1</name>
    <dbReference type="NCBI Taxonomy" id="1300222"/>
    <lineage>
        <taxon>Bacteria</taxon>
        <taxon>Bacillati</taxon>
        <taxon>Bacillota</taxon>
        <taxon>Bacilli</taxon>
        <taxon>Bacillales</taxon>
        <taxon>Paenibacillaceae</taxon>
        <taxon>Brevibacillus</taxon>
    </lineage>
</organism>
<sequence>MDNQQRSSININGAGTATGGSVDEVKINGSGTITSDLDCASFFCNGTSDVRGNVKAERIKVNGTASFQGNVNAGKVKVYGTCDIEGNLTSGEVLVSGSCGIKGTVSGESIEIQGSVSIAHDCEAESFRGLGSFSVDGLLNAGTIDIELYGKARAKEIGGEKITVKQGRRFGIGKLIRSFFAGAHELHAGTIEGDEIYLEYTRAKVVRGKNVVIGEGCEIDEVEYTSDLKISQDAKVRGHKKI</sequence>